<protein>
    <submittedName>
        <fullName evidence="1">Uncharacterized protein</fullName>
    </submittedName>
</protein>
<dbReference type="AlphaFoldDB" id="A0A5B7JQQ4"/>
<reference evidence="1 2" key="1">
    <citation type="submission" date="2019-05" db="EMBL/GenBank/DDBJ databases">
        <title>Another draft genome of Portunus trituberculatus and its Hox gene families provides insights of decapod evolution.</title>
        <authorList>
            <person name="Jeong J.-H."/>
            <person name="Song I."/>
            <person name="Kim S."/>
            <person name="Choi T."/>
            <person name="Kim D."/>
            <person name="Ryu S."/>
            <person name="Kim W."/>
        </authorList>
    </citation>
    <scope>NUCLEOTIDE SEQUENCE [LARGE SCALE GENOMIC DNA]</scope>
    <source>
        <tissue evidence="1">Muscle</tissue>
    </source>
</reference>
<gene>
    <name evidence="1" type="ORF">E2C01_089843</name>
</gene>
<evidence type="ECO:0000313" key="1">
    <source>
        <dbReference type="EMBL" id="MPC94664.1"/>
    </source>
</evidence>
<evidence type="ECO:0000313" key="2">
    <source>
        <dbReference type="Proteomes" id="UP000324222"/>
    </source>
</evidence>
<organism evidence="1 2">
    <name type="scientific">Portunus trituberculatus</name>
    <name type="common">Swimming crab</name>
    <name type="synonym">Neptunus trituberculatus</name>
    <dbReference type="NCBI Taxonomy" id="210409"/>
    <lineage>
        <taxon>Eukaryota</taxon>
        <taxon>Metazoa</taxon>
        <taxon>Ecdysozoa</taxon>
        <taxon>Arthropoda</taxon>
        <taxon>Crustacea</taxon>
        <taxon>Multicrustacea</taxon>
        <taxon>Malacostraca</taxon>
        <taxon>Eumalacostraca</taxon>
        <taxon>Eucarida</taxon>
        <taxon>Decapoda</taxon>
        <taxon>Pleocyemata</taxon>
        <taxon>Brachyura</taxon>
        <taxon>Eubrachyura</taxon>
        <taxon>Portunoidea</taxon>
        <taxon>Portunidae</taxon>
        <taxon>Portuninae</taxon>
        <taxon>Portunus</taxon>
    </lineage>
</organism>
<name>A0A5B7JQQ4_PORTR</name>
<comment type="caution">
    <text evidence="1">The sequence shown here is derived from an EMBL/GenBank/DDBJ whole genome shotgun (WGS) entry which is preliminary data.</text>
</comment>
<dbReference type="EMBL" id="VSRR010099461">
    <property type="protein sequence ID" value="MPC94664.1"/>
    <property type="molecule type" value="Genomic_DNA"/>
</dbReference>
<proteinExistence type="predicted"/>
<sequence length="77" mass="8608">MYRFLSLGSLRLPRHFPPITGPCTAPRSHKAQDVTDASKWHSLTPAFLNPVISDVDKAIGLTANVWEQRSSFLFRGV</sequence>
<keyword evidence="2" id="KW-1185">Reference proteome</keyword>
<dbReference type="Proteomes" id="UP000324222">
    <property type="component" value="Unassembled WGS sequence"/>
</dbReference>
<accession>A0A5B7JQQ4</accession>